<gene>
    <name evidence="1" type="ORF">ZOSMA_64G00920</name>
</gene>
<dbReference type="PANTHER" id="PTHR15002">
    <property type="entry name" value="RIBOSOMAL BIOGENESIS PROTEIN LAS1L"/>
    <property type="match status" value="1"/>
</dbReference>
<dbReference type="EMBL" id="LFYR01001714">
    <property type="protein sequence ID" value="KMZ59875.1"/>
    <property type="molecule type" value="Genomic_DNA"/>
</dbReference>
<dbReference type="Pfam" id="PF04031">
    <property type="entry name" value="Las1"/>
    <property type="match status" value="1"/>
</dbReference>
<dbReference type="PANTHER" id="PTHR15002:SF0">
    <property type="entry name" value="RIBOSOMAL BIOGENESIS PROTEIN LAS1L"/>
    <property type="match status" value="1"/>
</dbReference>
<dbReference type="GO" id="GO:0004519">
    <property type="term" value="F:endonuclease activity"/>
    <property type="evidence" value="ECO:0007669"/>
    <property type="project" value="InterPro"/>
</dbReference>
<evidence type="ECO:0000313" key="2">
    <source>
        <dbReference type="Proteomes" id="UP000036987"/>
    </source>
</evidence>
<dbReference type="InterPro" id="IPR007174">
    <property type="entry name" value="Las1"/>
</dbReference>
<dbReference type="OrthoDB" id="784357at2759"/>
<comment type="caution">
    <text evidence="1">The sequence shown here is derived from an EMBL/GenBank/DDBJ whole genome shotgun (WGS) entry which is preliminary data.</text>
</comment>
<dbReference type="Proteomes" id="UP000036987">
    <property type="component" value="Unassembled WGS sequence"/>
</dbReference>
<dbReference type="STRING" id="29655.A0A0K9NV60"/>
<evidence type="ECO:0000313" key="1">
    <source>
        <dbReference type="EMBL" id="KMZ59875.1"/>
    </source>
</evidence>
<keyword evidence="2" id="KW-1185">Reference proteome</keyword>
<reference evidence="2" key="1">
    <citation type="journal article" date="2016" name="Nature">
        <title>The genome of the seagrass Zostera marina reveals angiosperm adaptation to the sea.</title>
        <authorList>
            <person name="Olsen J.L."/>
            <person name="Rouze P."/>
            <person name="Verhelst B."/>
            <person name="Lin Y.-C."/>
            <person name="Bayer T."/>
            <person name="Collen J."/>
            <person name="Dattolo E."/>
            <person name="De Paoli E."/>
            <person name="Dittami S."/>
            <person name="Maumus F."/>
            <person name="Michel G."/>
            <person name="Kersting A."/>
            <person name="Lauritano C."/>
            <person name="Lohaus R."/>
            <person name="Toepel M."/>
            <person name="Tonon T."/>
            <person name="Vanneste K."/>
            <person name="Amirebrahimi M."/>
            <person name="Brakel J."/>
            <person name="Bostroem C."/>
            <person name="Chovatia M."/>
            <person name="Grimwood J."/>
            <person name="Jenkins J.W."/>
            <person name="Jueterbock A."/>
            <person name="Mraz A."/>
            <person name="Stam W.T."/>
            <person name="Tice H."/>
            <person name="Bornberg-Bauer E."/>
            <person name="Green P.J."/>
            <person name="Pearson G.A."/>
            <person name="Procaccini G."/>
            <person name="Duarte C.M."/>
            <person name="Schmutz J."/>
            <person name="Reusch T.B.H."/>
            <person name="Van de Peer Y."/>
        </authorList>
    </citation>
    <scope>NUCLEOTIDE SEQUENCE [LARGE SCALE GENOMIC DNA]</scope>
    <source>
        <strain evidence="2">cv. Finnish</strain>
    </source>
</reference>
<organism evidence="1 2">
    <name type="scientific">Zostera marina</name>
    <name type="common">Eelgrass</name>
    <dbReference type="NCBI Taxonomy" id="29655"/>
    <lineage>
        <taxon>Eukaryota</taxon>
        <taxon>Viridiplantae</taxon>
        <taxon>Streptophyta</taxon>
        <taxon>Embryophyta</taxon>
        <taxon>Tracheophyta</taxon>
        <taxon>Spermatophyta</taxon>
        <taxon>Magnoliopsida</taxon>
        <taxon>Liliopsida</taxon>
        <taxon>Zosteraceae</taxon>
        <taxon>Zostera</taxon>
    </lineage>
</organism>
<proteinExistence type="predicted"/>
<accession>A0A0K9NV60</accession>
<dbReference type="GO" id="GO:0006364">
    <property type="term" value="P:rRNA processing"/>
    <property type="evidence" value="ECO:0007669"/>
    <property type="project" value="InterPro"/>
</dbReference>
<protein>
    <submittedName>
        <fullName evidence="1">Uncharacterized protein</fullName>
    </submittedName>
</protein>
<sequence length="121" mass="14162">MKKYHKPIEDTPIVIEDHQPIVIEENTNKIAKKKNRLQGSCMLVPWASWDQWNFVRESLFSDSFDSVATALRRVTAWRSRGCLPIAIQATASLIEIRQKDYFFSLNQDFAFTQILCDRIRD</sequence>
<name>A0A0K9NV60_ZOSMR</name>
<dbReference type="GO" id="GO:0090730">
    <property type="term" value="C:Las1 complex"/>
    <property type="evidence" value="ECO:0007669"/>
    <property type="project" value="InterPro"/>
</dbReference>
<dbReference type="AlphaFoldDB" id="A0A0K9NV60"/>